<evidence type="ECO:0000313" key="4">
    <source>
        <dbReference type="Proteomes" id="UP000245423"/>
    </source>
</evidence>
<keyword evidence="4" id="KW-1185">Reference proteome</keyword>
<reference evidence="3 4" key="1">
    <citation type="submission" date="2016-11" db="EMBL/GenBank/DDBJ databases">
        <authorList>
            <person name="Manzoor S."/>
        </authorList>
    </citation>
    <scope>NUCLEOTIDE SEQUENCE [LARGE SCALE GENOMIC DNA]</scope>
    <source>
        <strain evidence="3">Clostridium ultunense strain Esp</strain>
    </source>
</reference>
<dbReference type="OrthoDB" id="9812528at2"/>
<feature type="domain" description="Fe/B12 periplasmic-binding" evidence="2">
    <location>
        <begin position="114"/>
        <end position="390"/>
    </location>
</feature>
<dbReference type="InterPro" id="IPR002491">
    <property type="entry name" value="ABC_transptr_periplasmic_BD"/>
</dbReference>
<dbReference type="Proteomes" id="UP000245423">
    <property type="component" value="Chromosome 1"/>
</dbReference>
<dbReference type="Pfam" id="PF01497">
    <property type="entry name" value="Peripla_BP_2"/>
    <property type="match status" value="1"/>
</dbReference>
<comment type="similarity">
    <text evidence="1">Belongs to the bacterial solute-binding protein 8 family.</text>
</comment>
<protein>
    <submittedName>
        <fullName evidence="3">Putative Iron compound ABC transporter,periplasmic iron compound-binding protein</fullName>
    </submittedName>
</protein>
<dbReference type="InterPro" id="IPR050902">
    <property type="entry name" value="ABC_Transporter_SBP"/>
</dbReference>
<accession>M1ZHL0</accession>
<dbReference type="RefSeq" id="WP_005583034.1">
    <property type="nucleotide sequence ID" value="NZ_LT669839.1"/>
</dbReference>
<dbReference type="EMBL" id="LT669839">
    <property type="protein sequence ID" value="SHD77605.1"/>
    <property type="molecule type" value="Genomic_DNA"/>
</dbReference>
<dbReference type="Gene3D" id="3.40.50.1980">
    <property type="entry name" value="Nitrogenase molybdenum iron protein domain"/>
    <property type="match status" value="2"/>
</dbReference>
<dbReference type="PANTHER" id="PTHR30535">
    <property type="entry name" value="VITAMIN B12-BINDING PROTEIN"/>
    <property type="match status" value="1"/>
</dbReference>
<name>M1ZHL0_9FIRM</name>
<evidence type="ECO:0000313" key="3">
    <source>
        <dbReference type="EMBL" id="SHD77605.1"/>
    </source>
</evidence>
<dbReference type="AlphaFoldDB" id="M1ZHL0"/>
<dbReference type="PROSITE" id="PS51257">
    <property type="entry name" value="PROKAR_LIPOPROTEIN"/>
    <property type="match status" value="1"/>
</dbReference>
<dbReference type="PROSITE" id="PS50983">
    <property type="entry name" value="FE_B12_PBP"/>
    <property type="match status" value="1"/>
</dbReference>
<organism evidence="3 4">
    <name type="scientific">[Clostridium] ultunense Esp</name>
    <dbReference type="NCBI Taxonomy" id="1288971"/>
    <lineage>
        <taxon>Bacteria</taxon>
        <taxon>Bacillati</taxon>
        <taxon>Bacillota</taxon>
        <taxon>Tissierellia</taxon>
        <taxon>Tissierellales</taxon>
        <taxon>Tepidimicrobiaceae</taxon>
        <taxon>Schnuerera</taxon>
    </lineage>
</organism>
<evidence type="ECO:0000256" key="1">
    <source>
        <dbReference type="ARBA" id="ARBA00008814"/>
    </source>
</evidence>
<dbReference type="HOGENOM" id="CLU_025776_0_0_9"/>
<evidence type="ECO:0000259" key="2">
    <source>
        <dbReference type="PROSITE" id="PS50983"/>
    </source>
</evidence>
<sequence length="400" mass="45508">MNRKISILTKVMLMILVLSLTLTGCKGKEKGEETSAKPEKVEEIVKDDIDEDTGLVREGEMELKYAKSFVVDYLEGGYKVITDWEGRKTLLVPEGKEVPELKTEMNVIQLPIETVGIFSTTNIAILRPLGLMDKIILTTTERDRWHVPEIQQMMDEGKISYVGKNSAPDYEIIESKNPSLILITTGTSHGKDETIAKFDEMGIKWIGNAEQRETDPRGRLEWVKLAGALFDKEEEAEDFFEEQIKKIDEIEKKAAEIGDGKEKFASTFLSGDVYYVRNKGDYEVKMFELAGGEYIMSELNPDEDGNTKMNAEELYKGIENVDILFYNNINGPSIQSIGDLVAGAEYFADVKAVKEGRVWGYKPHYYQYSDHIADIIEDLYTIFTTHHGEITETEYFFLMK</sequence>
<dbReference type="PANTHER" id="PTHR30535:SF34">
    <property type="entry name" value="MOLYBDATE-BINDING PROTEIN MOLA"/>
    <property type="match status" value="1"/>
</dbReference>
<proteinExistence type="inferred from homology"/>
<dbReference type="SUPFAM" id="SSF53807">
    <property type="entry name" value="Helical backbone' metal receptor"/>
    <property type="match status" value="1"/>
</dbReference>
<gene>
    <name evidence="3" type="ORF">CUESP1_2251</name>
</gene>